<keyword evidence="3" id="KW-0732">Signal</keyword>
<name>A0ABR4IR95_9EURO</name>
<proteinExistence type="predicted"/>
<keyword evidence="2" id="KW-0812">Transmembrane</keyword>
<accession>A0ABR4IR95</accession>
<gene>
    <name evidence="4" type="ORF">BJY01DRAFT_121116</name>
</gene>
<organism evidence="4 5">
    <name type="scientific">Aspergillus pseudoustus</name>
    <dbReference type="NCBI Taxonomy" id="1810923"/>
    <lineage>
        <taxon>Eukaryota</taxon>
        <taxon>Fungi</taxon>
        <taxon>Dikarya</taxon>
        <taxon>Ascomycota</taxon>
        <taxon>Pezizomycotina</taxon>
        <taxon>Eurotiomycetes</taxon>
        <taxon>Eurotiomycetidae</taxon>
        <taxon>Eurotiales</taxon>
        <taxon>Aspergillaceae</taxon>
        <taxon>Aspergillus</taxon>
        <taxon>Aspergillus subgen. Nidulantes</taxon>
    </lineage>
</organism>
<sequence length="339" mass="37421">MLSFQGIALSSILLFLSPFTTSLSLDTKTKYWGYTTSSLANTTSQKCKDAYSADIACDDFLAGIVNANEMRGFLPDMEYDNFTLTCTATCHSSLLDWIANLEDKCDQPGDAALRGVGHRWREMEFEPIPVVTVGRIFEYTLMRACAEDEDGENCYITESSVLASDFHCSWTCAAAYYWNQHLYPYSDWEFGTVDGDVEIEIDEDGDLWEYNKWNHILVEHPDRYNMSGEGWQTIVDCGFDKGDVPFGTGIEGVTAKDELKVFDRNRTRSAGNEEDEEKEEIGSVSASASEGESESESANVTVSNGTSTSSDPEDGGAARFGVAGGCITVAVLVFSFVYL</sequence>
<feature type="transmembrane region" description="Helical" evidence="2">
    <location>
        <begin position="317"/>
        <end position="338"/>
    </location>
</feature>
<reference evidence="4 5" key="1">
    <citation type="submission" date="2024-07" db="EMBL/GenBank/DDBJ databases">
        <title>Section-level genome sequencing and comparative genomics of Aspergillus sections Usti and Cavernicolus.</title>
        <authorList>
            <consortium name="Lawrence Berkeley National Laboratory"/>
            <person name="Nybo J.L."/>
            <person name="Vesth T.C."/>
            <person name="Theobald S."/>
            <person name="Frisvad J.C."/>
            <person name="Larsen T.O."/>
            <person name="Kjaerboelling I."/>
            <person name="Rothschild-Mancinelli K."/>
            <person name="Lyhne E.K."/>
            <person name="Kogle M.E."/>
            <person name="Barry K."/>
            <person name="Clum A."/>
            <person name="Na H."/>
            <person name="Ledsgaard L."/>
            <person name="Lin J."/>
            <person name="Lipzen A."/>
            <person name="Kuo A."/>
            <person name="Riley R."/>
            <person name="Mondo S."/>
            <person name="Labutti K."/>
            <person name="Haridas S."/>
            <person name="Pangalinan J."/>
            <person name="Salamov A.A."/>
            <person name="Simmons B.A."/>
            <person name="Magnuson J.K."/>
            <person name="Chen J."/>
            <person name="Drula E."/>
            <person name="Henrissat B."/>
            <person name="Wiebenga A."/>
            <person name="Lubbers R.J."/>
            <person name="Gomes A.C."/>
            <person name="Makela M.R."/>
            <person name="Stajich J."/>
            <person name="Grigoriev I.V."/>
            <person name="Mortensen U.H."/>
            <person name="De Vries R.P."/>
            <person name="Baker S.E."/>
            <person name="Andersen M.R."/>
        </authorList>
    </citation>
    <scope>NUCLEOTIDE SEQUENCE [LARGE SCALE GENOMIC DNA]</scope>
    <source>
        <strain evidence="4 5">CBS 123904</strain>
    </source>
</reference>
<keyword evidence="2" id="KW-1133">Transmembrane helix</keyword>
<feature type="region of interest" description="Disordered" evidence="1">
    <location>
        <begin position="265"/>
        <end position="317"/>
    </location>
</feature>
<dbReference type="EMBL" id="JBFXLU010000315">
    <property type="protein sequence ID" value="KAL2830102.1"/>
    <property type="molecule type" value="Genomic_DNA"/>
</dbReference>
<evidence type="ECO:0000313" key="5">
    <source>
        <dbReference type="Proteomes" id="UP001610446"/>
    </source>
</evidence>
<feature type="chain" id="PRO_5047011970" evidence="3">
    <location>
        <begin position="25"/>
        <end position="339"/>
    </location>
</feature>
<keyword evidence="2" id="KW-0472">Membrane</keyword>
<evidence type="ECO:0000256" key="3">
    <source>
        <dbReference type="SAM" id="SignalP"/>
    </source>
</evidence>
<feature type="compositionally biased region" description="Low complexity" evidence="1">
    <location>
        <begin position="282"/>
        <end position="310"/>
    </location>
</feature>
<dbReference type="Proteomes" id="UP001610446">
    <property type="component" value="Unassembled WGS sequence"/>
</dbReference>
<comment type="caution">
    <text evidence="4">The sequence shown here is derived from an EMBL/GenBank/DDBJ whole genome shotgun (WGS) entry which is preliminary data.</text>
</comment>
<evidence type="ECO:0000256" key="2">
    <source>
        <dbReference type="SAM" id="Phobius"/>
    </source>
</evidence>
<evidence type="ECO:0000256" key="1">
    <source>
        <dbReference type="SAM" id="MobiDB-lite"/>
    </source>
</evidence>
<feature type="signal peptide" evidence="3">
    <location>
        <begin position="1"/>
        <end position="24"/>
    </location>
</feature>
<evidence type="ECO:0000313" key="4">
    <source>
        <dbReference type="EMBL" id="KAL2830102.1"/>
    </source>
</evidence>
<protein>
    <submittedName>
        <fullName evidence="4">Uncharacterized protein</fullName>
    </submittedName>
</protein>
<keyword evidence="5" id="KW-1185">Reference proteome</keyword>